<evidence type="ECO:0000256" key="3">
    <source>
        <dbReference type="ARBA" id="ARBA00006501"/>
    </source>
</evidence>
<keyword evidence="8 14" id="KW-0479">Metal-binding</keyword>
<keyword evidence="7 14" id="KW-0812">Transmembrane</keyword>
<evidence type="ECO:0000256" key="15">
    <source>
        <dbReference type="PIRNR" id="PIRNR004638"/>
    </source>
</evidence>
<evidence type="ECO:0000256" key="13">
    <source>
        <dbReference type="ARBA" id="ARBA00048390"/>
    </source>
</evidence>
<dbReference type="KEGG" id="hms:HMU08420"/>
<name>D3UHX6_HELM1</name>
<dbReference type="EC" id="1.3.99.-" evidence="14 15"/>
<keyword evidence="11 14" id="KW-0408">Iron</keyword>
<comment type="pathway">
    <text evidence="2 14 15">Porphyrin-containing compound metabolism; protoporphyrin-IX biosynthesis; protoporphyrin-IX from protoporphyrinogen-IX: step 1/1.</text>
</comment>
<dbReference type="Pfam" id="PF03653">
    <property type="entry name" value="UPF0093"/>
    <property type="match status" value="1"/>
</dbReference>
<comment type="function">
    <text evidence="14 15">Catalyzes the oxidation of protoporphyrinogen IX to protoporphyrin IX.</text>
</comment>
<keyword evidence="12 14" id="KW-0472">Membrane</keyword>
<proteinExistence type="inferred from homology"/>
<dbReference type="PANTHER" id="PTHR40255">
    <property type="entry name" value="UPF0093 MEMBRANE PROTEIN SLR1790"/>
    <property type="match status" value="1"/>
</dbReference>
<dbReference type="STRING" id="679897.HMU08420"/>
<dbReference type="HOGENOM" id="CLU_125006_0_1_7"/>
<evidence type="ECO:0000256" key="7">
    <source>
        <dbReference type="ARBA" id="ARBA00022692"/>
    </source>
</evidence>
<evidence type="ECO:0000256" key="9">
    <source>
        <dbReference type="ARBA" id="ARBA00022989"/>
    </source>
</evidence>
<evidence type="ECO:0000256" key="1">
    <source>
        <dbReference type="ARBA" id="ARBA00004651"/>
    </source>
</evidence>
<feature type="transmembrane region" description="Helical" evidence="14">
    <location>
        <begin position="88"/>
        <end position="106"/>
    </location>
</feature>
<comment type="cofactor">
    <cofactor evidence="14 15">
        <name>heme b</name>
        <dbReference type="ChEBI" id="CHEBI:60344"/>
    </cofactor>
    <text evidence="14 15">Binds 1 heme b (iron(II)-protoporphyrin IX) group per subunit.</text>
</comment>
<feature type="transmembrane region" description="Helical" evidence="14">
    <location>
        <begin position="55"/>
        <end position="76"/>
    </location>
</feature>
<dbReference type="eggNOG" id="COG1981">
    <property type="taxonomic scope" value="Bacteria"/>
</dbReference>
<evidence type="ECO:0000256" key="11">
    <source>
        <dbReference type="ARBA" id="ARBA00023004"/>
    </source>
</evidence>
<feature type="binding site" description="axial binding residue" evidence="14">
    <location>
        <position position="14"/>
    </location>
    <ligand>
        <name>heme</name>
        <dbReference type="ChEBI" id="CHEBI:30413"/>
    </ligand>
    <ligandPart>
        <name>Fe</name>
        <dbReference type="ChEBI" id="CHEBI:18248"/>
    </ligandPart>
</feature>
<dbReference type="GO" id="GO:0005886">
    <property type="term" value="C:plasma membrane"/>
    <property type="evidence" value="ECO:0007669"/>
    <property type="project" value="UniProtKB-SubCell"/>
</dbReference>
<feature type="binding site" description="axial binding residue" evidence="14">
    <location>
        <position position="91"/>
    </location>
    <ligand>
        <name>heme</name>
        <dbReference type="ChEBI" id="CHEBI:30413"/>
    </ligand>
    <ligandPart>
        <name>Fe</name>
        <dbReference type="ChEBI" id="CHEBI:18248"/>
    </ligandPart>
</feature>
<keyword evidence="5 14" id="KW-1003">Cell membrane</keyword>
<evidence type="ECO:0000256" key="10">
    <source>
        <dbReference type="ARBA" id="ARBA00023002"/>
    </source>
</evidence>
<comment type="subcellular location">
    <subcellularLocation>
        <location evidence="1 14">Cell membrane</location>
        <topology evidence="1 14">Multi-pass membrane protein</topology>
    </subcellularLocation>
</comment>
<evidence type="ECO:0000313" key="17">
    <source>
        <dbReference type="Proteomes" id="UP000001522"/>
    </source>
</evidence>
<evidence type="ECO:0000256" key="8">
    <source>
        <dbReference type="ARBA" id="ARBA00022723"/>
    </source>
</evidence>
<dbReference type="Proteomes" id="UP000001522">
    <property type="component" value="Chromosome"/>
</dbReference>
<evidence type="ECO:0000256" key="6">
    <source>
        <dbReference type="ARBA" id="ARBA00022617"/>
    </source>
</evidence>
<dbReference type="GO" id="GO:0046872">
    <property type="term" value="F:metal ion binding"/>
    <property type="evidence" value="ECO:0007669"/>
    <property type="project" value="UniProtKB-UniRule"/>
</dbReference>
<accession>D3UHX6</accession>
<evidence type="ECO:0000256" key="4">
    <source>
        <dbReference type="ARBA" id="ARBA00017504"/>
    </source>
</evidence>
<dbReference type="HAMAP" id="MF_02239">
    <property type="entry name" value="HemJ"/>
    <property type="match status" value="1"/>
</dbReference>
<dbReference type="AlphaFoldDB" id="D3UHX6"/>
<dbReference type="EMBL" id="FN555004">
    <property type="protein sequence ID" value="CBG40099.1"/>
    <property type="molecule type" value="Genomic_DNA"/>
</dbReference>
<evidence type="ECO:0000313" key="16">
    <source>
        <dbReference type="EMBL" id="CBG40099.1"/>
    </source>
</evidence>
<protein>
    <recommendedName>
        <fullName evidence="4 14">Protoporphyrinogen IX oxidase</fullName>
        <shortName evidence="14">PPO</shortName>
        <ecNumber evidence="14 15">1.3.99.-</ecNumber>
    </recommendedName>
</protein>
<dbReference type="RefSeq" id="WP_013023173.1">
    <property type="nucleotide sequence ID" value="NC_013949.1"/>
</dbReference>
<evidence type="ECO:0000256" key="5">
    <source>
        <dbReference type="ARBA" id="ARBA00022475"/>
    </source>
</evidence>
<evidence type="ECO:0000256" key="2">
    <source>
        <dbReference type="ARBA" id="ARBA00005073"/>
    </source>
</evidence>
<dbReference type="PANTHER" id="PTHR40255:SF1">
    <property type="entry name" value="PROTOPORPHYRINOGEN IX OXIDASE"/>
    <property type="match status" value="1"/>
</dbReference>
<sequence length="146" mass="16849">MDGAQLYLYVKIFHIVAVISWMAALFYLPRLFVYHSEYFENTGFCEVVKIQERKLFNAIGTPAMLATLLSGGTLLLLDPGIFKSGMWIHVKLLFIIFLVIFHFLCLYYMKKFAQGQMPASGKFFRFFNEIPTIALVVIITCVVLRF</sequence>
<evidence type="ECO:0000256" key="12">
    <source>
        <dbReference type="ARBA" id="ARBA00023136"/>
    </source>
</evidence>
<dbReference type="GO" id="GO:0070818">
    <property type="term" value="F:protoporphyrinogen oxidase activity"/>
    <property type="evidence" value="ECO:0007669"/>
    <property type="project" value="UniProtKB-UniRule"/>
</dbReference>
<evidence type="ECO:0000256" key="14">
    <source>
        <dbReference type="HAMAP-Rule" id="MF_02239"/>
    </source>
</evidence>
<keyword evidence="17" id="KW-1185">Reference proteome</keyword>
<comment type="subunit">
    <text evidence="14">Homodimer.</text>
</comment>
<keyword evidence="10 14" id="KW-0560">Oxidoreductase</keyword>
<keyword evidence="6 14" id="KW-0349">Heme</keyword>
<dbReference type="NCBIfam" id="TIGR00701">
    <property type="entry name" value="protoporphyrinogen oxidase HemJ"/>
    <property type="match status" value="1"/>
</dbReference>
<reference evidence="16 17" key="1">
    <citation type="journal article" date="2010" name="BMC Genomics">
        <title>Comparative genomics and proteomics of Helicobacter mustelae, an ulcerogenic and carcinogenic gastric pathogen.</title>
        <authorList>
            <person name="O'Toole P.W."/>
            <person name="Snelling W.J."/>
            <person name="Canchaya C."/>
            <person name="Forde B.M."/>
            <person name="Hardie K.R."/>
            <person name="Josenhans C."/>
            <person name="Graham R.L.J."/>
            <person name="McMullan G."/>
            <person name="Parkhill J."/>
            <person name="Belda E."/>
            <person name="Bentley S.D."/>
        </authorList>
    </citation>
    <scope>NUCLEOTIDE SEQUENCE [LARGE SCALE GENOMIC DNA]</scope>
    <source>
        <strain evidence="17">ATCC 43772 / LMG 18044 / NCTC 12198 / 12198</strain>
    </source>
</reference>
<dbReference type="InterPro" id="IPR005265">
    <property type="entry name" value="HemJ-like"/>
</dbReference>
<feature type="transmembrane region" description="Helical" evidence="14">
    <location>
        <begin position="6"/>
        <end position="28"/>
    </location>
</feature>
<comment type="similarity">
    <text evidence="3 14 15">Belongs to the HemJ family.</text>
</comment>
<comment type="catalytic activity">
    <reaction evidence="13 14 15">
        <text>protoporphyrinogen IX + 3 A = protoporphyrin IX + 3 AH2</text>
        <dbReference type="Rhea" id="RHEA:62000"/>
        <dbReference type="ChEBI" id="CHEBI:13193"/>
        <dbReference type="ChEBI" id="CHEBI:17499"/>
        <dbReference type="ChEBI" id="CHEBI:57306"/>
        <dbReference type="ChEBI" id="CHEBI:57307"/>
    </reaction>
</comment>
<dbReference type="GO" id="GO:0006782">
    <property type="term" value="P:protoporphyrinogen IX biosynthetic process"/>
    <property type="evidence" value="ECO:0007669"/>
    <property type="project" value="UniProtKB-UniRule"/>
</dbReference>
<dbReference type="UniPathway" id="UPA00251">
    <property type="reaction ID" value="UER00324"/>
</dbReference>
<feature type="transmembrane region" description="Helical" evidence="14">
    <location>
        <begin position="126"/>
        <end position="145"/>
    </location>
</feature>
<gene>
    <name evidence="16" type="ordered locus">HMU08420</name>
</gene>
<keyword evidence="9 14" id="KW-1133">Transmembrane helix</keyword>
<dbReference type="PIRSF" id="PIRSF004638">
    <property type="entry name" value="UCP004638"/>
    <property type="match status" value="1"/>
</dbReference>
<organism evidence="16 17">
    <name type="scientific">Helicobacter mustelae (strain ATCC 43772 / CCUG 25715 / CIP 103759 / LMG 18044 / NCTC 12198 / R85-136P)</name>
    <name type="common">Campylobacter mustelae</name>
    <dbReference type="NCBI Taxonomy" id="679897"/>
    <lineage>
        <taxon>Bacteria</taxon>
        <taxon>Pseudomonadati</taxon>
        <taxon>Campylobacterota</taxon>
        <taxon>Epsilonproteobacteria</taxon>
        <taxon>Campylobacterales</taxon>
        <taxon>Helicobacteraceae</taxon>
        <taxon>Helicobacter</taxon>
    </lineage>
</organism>